<dbReference type="InterPro" id="IPR025580">
    <property type="entry name" value="Gp46"/>
</dbReference>
<dbReference type="AlphaFoldDB" id="A0A412EZF6"/>
<dbReference type="Proteomes" id="UP000283652">
    <property type="component" value="Unassembled WGS sequence"/>
</dbReference>
<keyword evidence="1" id="KW-0175">Coiled coil</keyword>
<evidence type="ECO:0000313" key="2">
    <source>
        <dbReference type="EMBL" id="RGR58362.1"/>
    </source>
</evidence>
<protein>
    <submittedName>
        <fullName evidence="2">DUF4355 domain-containing protein</fullName>
    </submittedName>
</protein>
<proteinExistence type="predicted"/>
<accession>A0A412EZF6</accession>
<evidence type="ECO:0000256" key="1">
    <source>
        <dbReference type="SAM" id="Coils"/>
    </source>
</evidence>
<dbReference type="EMBL" id="QRUK01000017">
    <property type="protein sequence ID" value="RGR58362.1"/>
    <property type="molecule type" value="Genomic_DNA"/>
</dbReference>
<evidence type="ECO:0000313" key="3">
    <source>
        <dbReference type="Proteomes" id="UP000283652"/>
    </source>
</evidence>
<sequence length="148" mass="16790">MADDKTFTQAEMDSIIEGRLAREREKYADYDSLKDKAGKYDEMQAKGKTDLEKEKEKCNSLEAELNKLKKADTVRQVREKVAKDTSVPAELLTGEDEESCKKQAEAILKFAKPKTYPGTRSSAKKITEHHEADDAMREFAHQIFGKGE</sequence>
<reference evidence="2 3" key="1">
    <citation type="submission" date="2018-08" db="EMBL/GenBank/DDBJ databases">
        <title>A genome reference for cultivated species of the human gut microbiota.</title>
        <authorList>
            <person name="Zou Y."/>
            <person name="Xue W."/>
            <person name="Luo G."/>
        </authorList>
    </citation>
    <scope>NUCLEOTIDE SEQUENCE [LARGE SCALE GENOMIC DNA]</scope>
    <source>
        <strain evidence="2 3">AF25-11</strain>
    </source>
</reference>
<gene>
    <name evidence="2" type="ORF">DWY33_09575</name>
</gene>
<dbReference type="RefSeq" id="WP_118398717.1">
    <property type="nucleotide sequence ID" value="NZ_QRUK01000017.1"/>
</dbReference>
<feature type="coiled-coil region" evidence="1">
    <location>
        <begin position="44"/>
        <end position="71"/>
    </location>
</feature>
<organism evidence="2 3">
    <name type="scientific">Dorea formicigenerans</name>
    <dbReference type="NCBI Taxonomy" id="39486"/>
    <lineage>
        <taxon>Bacteria</taxon>
        <taxon>Bacillati</taxon>
        <taxon>Bacillota</taxon>
        <taxon>Clostridia</taxon>
        <taxon>Lachnospirales</taxon>
        <taxon>Lachnospiraceae</taxon>
        <taxon>Dorea</taxon>
    </lineage>
</organism>
<name>A0A412EZF6_9FIRM</name>
<comment type="caution">
    <text evidence="2">The sequence shown here is derived from an EMBL/GenBank/DDBJ whole genome shotgun (WGS) entry which is preliminary data.</text>
</comment>
<dbReference type="Pfam" id="PF14265">
    <property type="entry name" value="DUF4355"/>
    <property type="match status" value="1"/>
</dbReference>